<evidence type="ECO:0000259" key="1">
    <source>
        <dbReference type="Pfam" id="PF00582"/>
    </source>
</evidence>
<gene>
    <name evidence="2" type="ORF">ACFQH9_08190</name>
</gene>
<proteinExistence type="predicted"/>
<dbReference type="EMBL" id="JBHSQK010000013">
    <property type="protein sequence ID" value="MFC5948253.1"/>
    <property type="molecule type" value="Genomic_DNA"/>
</dbReference>
<dbReference type="Proteomes" id="UP001596119">
    <property type="component" value="Unassembled WGS sequence"/>
</dbReference>
<organism evidence="2 3">
    <name type="scientific">Pseudonocardia lutea</name>
    <dbReference type="NCBI Taxonomy" id="2172015"/>
    <lineage>
        <taxon>Bacteria</taxon>
        <taxon>Bacillati</taxon>
        <taxon>Actinomycetota</taxon>
        <taxon>Actinomycetes</taxon>
        <taxon>Pseudonocardiales</taxon>
        <taxon>Pseudonocardiaceae</taxon>
        <taxon>Pseudonocardia</taxon>
    </lineage>
</organism>
<feature type="domain" description="UspA" evidence="1">
    <location>
        <begin position="6"/>
        <end position="49"/>
    </location>
</feature>
<dbReference type="Pfam" id="PF00582">
    <property type="entry name" value="Usp"/>
    <property type="match status" value="1"/>
</dbReference>
<dbReference type="InterPro" id="IPR014729">
    <property type="entry name" value="Rossmann-like_a/b/a_fold"/>
</dbReference>
<dbReference type="InterPro" id="IPR006016">
    <property type="entry name" value="UspA"/>
</dbReference>
<reference evidence="3" key="1">
    <citation type="journal article" date="2019" name="Int. J. Syst. Evol. Microbiol.">
        <title>The Global Catalogue of Microorganisms (GCM) 10K type strain sequencing project: providing services to taxonomists for standard genome sequencing and annotation.</title>
        <authorList>
            <consortium name="The Broad Institute Genomics Platform"/>
            <consortium name="The Broad Institute Genome Sequencing Center for Infectious Disease"/>
            <person name="Wu L."/>
            <person name="Ma J."/>
        </authorList>
    </citation>
    <scope>NUCLEOTIDE SEQUENCE [LARGE SCALE GENOMIC DNA]</scope>
    <source>
        <strain evidence="3">CGMCC 4.7397</strain>
    </source>
</reference>
<evidence type="ECO:0000313" key="3">
    <source>
        <dbReference type="Proteomes" id="UP001596119"/>
    </source>
</evidence>
<dbReference type="Gene3D" id="3.40.50.620">
    <property type="entry name" value="HUPs"/>
    <property type="match status" value="1"/>
</dbReference>
<dbReference type="RefSeq" id="WP_379565314.1">
    <property type="nucleotide sequence ID" value="NZ_JBHSQK010000013.1"/>
</dbReference>
<keyword evidence="3" id="KW-1185">Reference proteome</keyword>
<evidence type="ECO:0000313" key="2">
    <source>
        <dbReference type="EMBL" id="MFC5948253.1"/>
    </source>
</evidence>
<accession>A0ABW1I5N5</accession>
<dbReference type="SUPFAM" id="SSF52402">
    <property type="entry name" value="Adenine nucleotide alpha hydrolases-like"/>
    <property type="match status" value="1"/>
</dbReference>
<comment type="caution">
    <text evidence="2">The sequence shown here is derived from an EMBL/GenBank/DDBJ whole genome shotgun (WGS) entry which is preliminary data.</text>
</comment>
<protein>
    <submittedName>
        <fullName evidence="2">Universal stress protein</fullName>
    </submittedName>
</protein>
<sequence length="54" mass="5810">MTSARERVVVGVTGTLTNLQALRVAVDSARERGAVLHAVHVRETGHDLESDRTA</sequence>
<name>A0ABW1I5N5_9PSEU</name>